<gene>
    <name evidence="3" type="ORF">BGZ80_011035</name>
</gene>
<accession>A0A9P6MTZ7</accession>
<dbReference type="GO" id="GO:0016787">
    <property type="term" value="F:hydrolase activity"/>
    <property type="evidence" value="ECO:0007669"/>
    <property type="project" value="UniProtKB-KW"/>
</dbReference>
<evidence type="ECO:0000256" key="1">
    <source>
        <dbReference type="ARBA" id="ARBA00022801"/>
    </source>
</evidence>
<dbReference type="Proteomes" id="UP000703661">
    <property type="component" value="Unassembled WGS sequence"/>
</dbReference>
<name>A0A9P6MTZ7_9FUNG</name>
<dbReference type="SUPFAM" id="SSF53474">
    <property type="entry name" value="alpha/beta-Hydrolases"/>
    <property type="match status" value="1"/>
</dbReference>
<sequence>MGSKKIVGPLLTEMISYDWIVVSVDYRLCTKAGYPTQLIDCKRALRWVKEEIRVFGGDPNNIVAAGDSAGGQMACLLSSTANLPEYQPGFESVDTTVQGVLGLSPVCNLVDLENYSNHPCRERFIKEVALREGSPESAENLKFLTEHSPRFRIKGASVPHMMVHGDIDTLTPVQHTRDFVDHFRSTCTAPISYLEVPGGHHCFHLISSPRTWYMVIAVSQWLNYYFDSIHNIDSKVGTKGQQVHEIVEWGWST</sequence>
<evidence type="ECO:0000259" key="2">
    <source>
        <dbReference type="Pfam" id="PF20434"/>
    </source>
</evidence>
<dbReference type="InterPro" id="IPR029058">
    <property type="entry name" value="AB_hydrolase_fold"/>
</dbReference>
<feature type="domain" description="BD-FAE-like" evidence="2">
    <location>
        <begin position="10"/>
        <end position="181"/>
    </location>
</feature>
<dbReference type="PANTHER" id="PTHR48081">
    <property type="entry name" value="AB HYDROLASE SUPERFAMILY PROTEIN C4A8.06C"/>
    <property type="match status" value="1"/>
</dbReference>
<evidence type="ECO:0000313" key="3">
    <source>
        <dbReference type="EMBL" id="KAG0013493.1"/>
    </source>
</evidence>
<proteinExistence type="predicted"/>
<keyword evidence="4" id="KW-1185">Reference proteome</keyword>
<comment type="caution">
    <text evidence="3">The sequence shown here is derived from an EMBL/GenBank/DDBJ whole genome shotgun (WGS) entry which is preliminary data.</text>
</comment>
<dbReference type="EMBL" id="JAAAID010000839">
    <property type="protein sequence ID" value="KAG0013493.1"/>
    <property type="molecule type" value="Genomic_DNA"/>
</dbReference>
<dbReference type="PANTHER" id="PTHR48081:SF33">
    <property type="entry name" value="KYNURENINE FORMAMIDASE"/>
    <property type="match status" value="1"/>
</dbReference>
<evidence type="ECO:0000313" key="4">
    <source>
        <dbReference type="Proteomes" id="UP000703661"/>
    </source>
</evidence>
<dbReference type="Pfam" id="PF20434">
    <property type="entry name" value="BD-FAE"/>
    <property type="match status" value="1"/>
</dbReference>
<reference evidence="3" key="1">
    <citation type="journal article" date="2020" name="Fungal Divers.">
        <title>Resolving the Mortierellaceae phylogeny through synthesis of multi-gene phylogenetics and phylogenomics.</title>
        <authorList>
            <person name="Vandepol N."/>
            <person name="Liber J."/>
            <person name="Desiro A."/>
            <person name="Na H."/>
            <person name="Kennedy M."/>
            <person name="Barry K."/>
            <person name="Grigoriev I.V."/>
            <person name="Miller A.N."/>
            <person name="O'Donnell K."/>
            <person name="Stajich J.E."/>
            <person name="Bonito G."/>
        </authorList>
    </citation>
    <scope>NUCLEOTIDE SEQUENCE</scope>
    <source>
        <strain evidence="3">NRRL 2769</strain>
    </source>
</reference>
<dbReference type="InterPro" id="IPR050300">
    <property type="entry name" value="GDXG_lipolytic_enzyme"/>
</dbReference>
<dbReference type="AlphaFoldDB" id="A0A9P6MTZ7"/>
<protein>
    <recommendedName>
        <fullName evidence="2">BD-FAE-like domain-containing protein</fullName>
    </recommendedName>
</protein>
<organism evidence="3 4">
    <name type="scientific">Entomortierella chlamydospora</name>
    <dbReference type="NCBI Taxonomy" id="101097"/>
    <lineage>
        <taxon>Eukaryota</taxon>
        <taxon>Fungi</taxon>
        <taxon>Fungi incertae sedis</taxon>
        <taxon>Mucoromycota</taxon>
        <taxon>Mortierellomycotina</taxon>
        <taxon>Mortierellomycetes</taxon>
        <taxon>Mortierellales</taxon>
        <taxon>Mortierellaceae</taxon>
        <taxon>Entomortierella</taxon>
    </lineage>
</organism>
<dbReference type="InterPro" id="IPR049492">
    <property type="entry name" value="BD-FAE-like_dom"/>
</dbReference>
<dbReference type="Gene3D" id="3.40.50.1820">
    <property type="entry name" value="alpha/beta hydrolase"/>
    <property type="match status" value="1"/>
</dbReference>
<keyword evidence="1" id="KW-0378">Hydrolase</keyword>